<dbReference type="Gene3D" id="1.20.1560.10">
    <property type="entry name" value="ABC transporter type 1, transmembrane domain"/>
    <property type="match status" value="2"/>
</dbReference>
<dbReference type="OrthoDB" id="6500128at2759"/>
<feature type="compositionally biased region" description="Basic and acidic residues" evidence="9">
    <location>
        <begin position="388"/>
        <end position="402"/>
    </location>
</feature>
<evidence type="ECO:0000256" key="2">
    <source>
        <dbReference type="ARBA" id="ARBA00022448"/>
    </source>
</evidence>
<feature type="transmembrane region" description="Helical" evidence="10">
    <location>
        <begin position="428"/>
        <end position="446"/>
    </location>
</feature>
<feature type="compositionally biased region" description="Basic and acidic residues" evidence="9">
    <location>
        <begin position="1211"/>
        <end position="1220"/>
    </location>
</feature>
<dbReference type="SUPFAM" id="SSF90123">
    <property type="entry name" value="ABC transporter transmembrane region"/>
    <property type="match status" value="2"/>
</dbReference>
<dbReference type="Gene3D" id="3.40.50.300">
    <property type="entry name" value="P-loop containing nucleotide triphosphate hydrolases"/>
    <property type="match status" value="2"/>
</dbReference>
<sequence length="1533" mass="169943">MDVVIHRFGTYEFSPFRSRVPADDAPQSLLDRLSGTASQVPWIRRLAGFAQSGTLQAIVLALSVAWVAFRLVRRRPLTLDFKPKASAIRWEYELPSQVARAAALAFVAVAYVQHRAHWLNVVLLAYVVVLGLARLINDVRWRHVALHQVNLVTAAMLAALLASQFLPCIQVDRHCAKDASVIGGAASLAAAAVVALLTPREWVPPQIGYDIPGFELPKEPAPEETCSCINYCTYGWLTPIIWKGTRGRLDMSGIPRLPWYDEPLYLLRKVQAARSISKTTFWTTLRFQRVELLLMSLWISTGYIVENVAPYGMFNLLAYLDSPNDAVYRPWLWLLLMFSGPVSRSLLFQQYIFTSTRLVVRIKCAMTQELYHRALESMELEEDPFESNGEKPKSEQDGDKTQKSTSAGRLANLMAADVDAIFRARDMVIVLVGVPSGTIISLIGLYRMLGWASIVGTAILVLATPISVWLGKLMFNTQKRVRKAQDARISMVTEYLASIRAIKYFAWEGPITDKIVAARAVEQKGLWGIAVLQAVINEVTQIFPYLALLVMFGIHVGLDKKPLEASTAFTTVYLVKNIRRNVIMASASSRTFAGALVAFGRLDKYFESTVPLTKYPVGPLRIAGGYFRRNKKATFRLEDVNLDFVEGGLNVVTGQSGSGKSTLLLAILGETYLEAGSVTAPADVAFASQSSWLQNETIRNNILFGSPMEQARYDRVMTACCLAEDLRELPERDQTVVGENGTSLSGGQKARVALARALYSKAPLLLLDDVFSALDAKTSAGVWKHCFCGHLLHGRTTILVTQVPWISSQADLAILLDKGQVQSAEPNIGIVRRPIRIAEVLGGDDDDETETETETETPPEPGLQENGDAMKDATKVAQDVPLRDVVDQEMKATRNVGRLAVFQYMGYFGHPLFAISCLVGLFLSNVFYFSASFWLSIWVEAYNQRAHVDIAFYMGIFALFTFSELISYGLVIIMFEWGTWRAARTLHNDFIRAIMQVPLSWFKAIPIGRITNRFSGDMSSIDGSLNPMLRATIDTFMVLCFRIGAVSAIMPIFMFPGILTCFVGVTIGEMYTRTAVVIKRLASSAQSPVFSQFADTLAGLPIIRARKGMAQAFGIELANKLRVLSAASKANYNCNRWVAVRIDFFTALVALLAGIIAVSQVGLVGAGLVGFSLTNANDLSQTILVLVRAMNELEVEMQSFHRVKEYVKLEPEEKDDKPYPDEGEDEYADDETKVIPKNWPRSGEIEFRNVTIRYDTDGPDILTDVNLKFKAGERVAVVGRTGSGKSTLVLSLLRFTDIVSGQIFFDGVDITKVPRRRLRESLTIIPQEAVLFNGSVESNLDPTGRVPHEKLESALENCKGIASFSGDVTEVDDGTDDDATETAPAQSRAQAIMLSTEVDARGENFSHGQRQVLSLCRALIRKSKLMLLDEATASMDYETDRGIQQVLRNELEAMGDGRTLVTIAHRLRTIIDYDRVVVMSAGRVVEYVVPVPLVRSSQSNGSPKELYDAKGRFYDMVCHSGEEHELRELLEEK</sequence>
<dbReference type="CDD" id="cd18604">
    <property type="entry name" value="ABC_6TM_VMR1_D2_like"/>
    <property type="match status" value="1"/>
</dbReference>
<feature type="transmembrane region" description="Helical" evidence="10">
    <location>
        <begin position="149"/>
        <end position="167"/>
    </location>
</feature>
<dbReference type="STRING" id="1163406.A0A0L0NFT9"/>
<dbReference type="InterPro" id="IPR011527">
    <property type="entry name" value="ABC1_TM_dom"/>
</dbReference>
<reference evidence="13 14" key="1">
    <citation type="journal article" date="2015" name="BMC Genomics">
        <title>The genome of the truffle-parasite Tolypocladium ophioglossoides and the evolution of antifungal peptaibiotics.</title>
        <authorList>
            <person name="Quandt C.A."/>
            <person name="Bushley K.E."/>
            <person name="Spatafora J.W."/>
        </authorList>
    </citation>
    <scope>NUCLEOTIDE SEQUENCE [LARGE SCALE GENOMIC DNA]</scope>
    <source>
        <strain evidence="13 14">CBS 100239</strain>
    </source>
</reference>
<dbReference type="Proteomes" id="UP000036947">
    <property type="component" value="Unassembled WGS sequence"/>
</dbReference>
<feature type="transmembrane region" description="Helical" evidence="10">
    <location>
        <begin position="118"/>
        <end position="137"/>
    </location>
</feature>
<evidence type="ECO:0000256" key="1">
    <source>
        <dbReference type="ARBA" id="ARBA00004141"/>
    </source>
</evidence>
<dbReference type="InterPro" id="IPR050173">
    <property type="entry name" value="ABC_transporter_C-like"/>
</dbReference>
<feature type="transmembrane region" description="Helical" evidence="10">
    <location>
        <begin position="950"/>
        <end position="975"/>
    </location>
</feature>
<feature type="transmembrane region" description="Helical" evidence="10">
    <location>
        <begin position="1052"/>
        <end position="1071"/>
    </location>
</feature>
<name>A0A0L0NFT9_TOLOC</name>
<feature type="region of interest" description="Disordered" evidence="9">
    <location>
        <begin position="381"/>
        <end position="404"/>
    </location>
</feature>
<evidence type="ECO:0000256" key="9">
    <source>
        <dbReference type="SAM" id="MobiDB-lite"/>
    </source>
</evidence>
<dbReference type="InterPro" id="IPR003593">
    <property type="entry name" value="AAA+_ATPase"/>
</dbReference>
<feature type="domain" description="ABC transporter" evidence="11">
    <location>
        <begin position="620"/>
        <end position="843"/>
    </location>
</feature>
<proteinExistence type="predicted"/>
<dbReference type="InterPro" id="IPR027417">
    <property type="entry name" value="P-loop_NTPase"/>
</dbReference>
<evidence type="ECO:0000256" key="4">
    <source>
        <dbReference type="ARBA" id="ARBA00022737"/>
    </source>
</evidence>
<feature type="transmembrane region" description="Helical" evidence="10">
    <location>
        <begin position="54"/>
        <end position="72"/>
    </location>
</feature>
<keyword evidence="5" id="KW-0547">Nucleotide-binding</keyword>
<dbReference type="InterPro" id="IPR036640">
    <property type="entry name" value="ABC1_TM_sf"/>
</dbReference>
<evidence type="ECO:0000313" key="14">
    <source>
        <dbReference type="Proteomes" id="UP000036947"/>
    </source>
</evidence>
<evidence type="ECO:0000256" key="3">
    <source>
        <dbReference type="ARBA" id="ARBA00022692"/>
    </source>
</evidence>
<evidence type="ECO:0000259" key="11">
    <source>
        <dbReference type="PROSITE" id="PS50893"/>
    </source>
</evidence>
<dbReference type="GO" id="GO:0140359">
    <property type="term" value="F:ABC-type transporter activity"/>
    <property type="evidence" value="ECO:0007669"/>
    <property type="project" value="InterPro"/>
</dbReference>
<dbReference type="FunFam" id="1.20.1560.10:FF:000013">
    <property type="entry name" value="ABC transporter C family member 2"/>
    <property type="match status" value="1"/>
</dbReference>
<evidence type="ECO:0000256" key="8">
    <source>
        <dbReference type="ARBA" id="ARBA00023136"/>
    </source>
</evidence>
<keyword evidence="2" id="KW-0813">Transport</keyword>
<keyword evidence="3 10" id="KW-0812">Transmembrane</keyword>
<dbReference type="PROSITE" id="PS50929">
    <property type="entry name" value="ABC_TM1F"/>
    <property type="match status" value="2"/>
</dbReference>
<dbReference type="GO" id="GO:0016020">
    <property type="term" value="C:membrane"/>
    <property type="evidence" value="ECO:0007669"/>
    <property type="project" value="UniProtKB-SubCell"/>
</dbReference>
<evidence type="ECO:0000259" key="12">
    <source>
        <dbReference type="PROSITE" id="PS50929"/>
    </source>
</evidence>
<evidence type="ECO:0000256" key="7">
    <source>
        <dbReference type="ARBA" id="ARBA00022989"/>
    </source>
</evidence>
<dbReference type="GO" id="GO:0016887">
    <property type="term" value="F:ATP hydrolysis activity"/>
    <property type="evidence" value="ECO:0007669"/>
    <property type="project" value="InterPro"/>
</dbReference>
<dbReference type="Pfam" id="PF00005">
    <property type="entry name" value="ABC_tran"/>
    <property type="match status" value="2"/>
</dbReference>
<feature type="region of interest" description="Disordered" evidence="9">
    <location>
        <begin position="1211"/>
        <end position="1230"/>
    </location>
</feature>
<dbReference type="GO" id="GO:0005524">
    <property type="term" value="F:ATP binding"/>
    <property type="evidence" value="ECO:0007669"/>
    <property type="project" value="UniProtKB-KW"/>
</dbReference>
<dbReference type="InterPro" id="IPR017871">
    <property type="entry name" value="ABC_transporter-like_CS"/>
</dbReference>
<gene>
    <name evidence="13" type="ORF">TOPH_02381</name>
</gene>
<feature type="domain" description="ABC transmembrane type-1" evidence="12">
    <location>
        <begin position="918"/>
        <end position="1194"/>
    </location>
</feature>
<keyword evidence="8 10" id="KW-0472">Membrane</keyword>
<keyword evidence="14" id="KW-1185">Reference proteome</keyword>
<dbReference type="PROSITE" id="PS50893">
    <property type="entry name" value="ABC_TRANSPORTER_2"/>
    <property type="match status" value="2"/>
</dbReference>
<dbReference type="CDD" id="cd03244">
    <property type="entry name" value="ABCC_MRP_domain2"/>
    <property type="match status" value="1"/>
</dbReference>
<dbReference type="PANTHER" id="PTHR24223:SF356">
    <property type="entry name" value="ATP-BINDING CASSETTE TRANSPORTER ABC4"/>
    <property type="match status" value="1"/>
</dbReference>
<dbReference type="InterPro" id="IPR003439">
    <property type="entry name" value="ABC_transporter-like_ATP-bd"/>
</dbReference>
<dbReference type="EMBL" id="LFRF01000004">
    <property type="protein sequence ID" value="KND93002.1"/>
    <property type="molecule type" value="Genomic_DNA"/>
</dbReference>
<dbReference type="PANTHER" id="PTHR24223">
    <property type="entry name" value="ATP-BINDING CASSETTE SUB-FAMILY C"/>
    <property type="match status" value="1"/>
</dbReference>
<dbReference type="GO" id="GO:0005737">
    <property type="term" value="C:cytoplasm"/>
    <property type="evidence" value="ECO:0007669"/>
    <property type="project" value="UniProtKB-ARBA"/>
</dbReference>
<comment type="caution">
    <text evidence="13">The sequence shown here is derived from an EMBL/GenBank/DDBJ whole genome shotgun (WGS) entry which is preliminary data.</text>
</comment>
<evidence type="ECO:0000256" key="10">
    <source>
        <dbReference type="SAM" id="Phobius"/>
    </source>
</evidence>
<dbReference type="PROSITE" id="PS00211">
    <property type="entry name" value="ABC_TRANSPORTER_1"/>
    <property type="match status" value="2"/>
</dbReference>
<evidence type="ECO:0000256" key="5">
    <source>
        <dbReference type="ARBA" id="ARBA00022741"/>
    </source>
</evidence>
<feature type="transmembrane region" description="Helical" evidence="10">
    <location>
        <begin position="912"/>
        <end position="938"/>
    </location>
</feature>
<dbReference type="CDD" id="cd03250">
    <property type="entry name" value="ABCC_MRP_domain1"/>
    <property type="match status" value="1"/>
</dbReference>
<keyword evidence="6 13" id="KW-0067">ATP-binding</keyword>
<dbReference type="Pfam" id="PF00664">
    <property type="entry name" value="ABC_membrane"/>
    <property type="match status" value="2"/>
</dbReference>
<feature type="region of interest" description="Disordered" evidence="9">
    <location>
        <begin position="841"/>
        <end position="867"/>
    </location>
</feature>
<feature type="transmembrane region" description="Helical" evidence="10">
    <location>
        <begin position="179"/>
        <end position="197"/>
    </location>
</feature>
<feature type="domain" description="ABC transporter" evidence="11">
    <location>
        <begin position="1245"/>
        <end position="1506"/>
    </location>
</feature>
<evidence type="ECO:0000256" key="6">
    <source>
        <dbReference type="ARBA" id="ARBA00022840"/>
    </source>
</evidence>
<feature type="compositionally biased region" description="Acidic residues" evidence="9">
    <location>
        <begin position="842"/>
        <end position="857"/>
    </location>
</feature>
<feature type="transmembrane region" description="Helical" evidence="10">
    <location>
        <begin position="1144"/>
        <end position="1171"/>
    </location>
</feature>
<accession>A0A0L0NFT9</accession>
<keyword evidence="7 10" id="KW-1133">Transmembrane helix</keyword>
<evidence type="ECO:0000313" key="13">
    <source>
        <dbReference type="EMBL" id="KND93002.1"/>
    </source>
</evidence>
<feature type="transmembrane region" description="Helical" evidence="10">
    <location>
        <begin position="452"/>
        <end position="475"/>
    </location>
</feature>
<dbReference type="SUPFAM" id="SSF52540">
    <property type="entry name" value="P-loop containing nucleoside triphosphate hydrolases"/>
    <property type="match status" value="2"/>
</dbReference>
<protein>
    <submittedName>
        <fullName evidence="13">ATP-binding cassette transporter abc4</fullName>
    </submittedName>
</protein>
<feature type="transmembrane region" description="Helical" evidence="10">
    <location>
        <begin position="331"/>
        <end position="353"/>
    </location>
</feature>
<dbReference type="SMART" id="SM00382">
    <property type="entry name" value="AAA"/>
    <property type="match status" value="2"/>
</dbReference>
<comment type="subcellular location">
    <subcellularLocation>
        <location evidence="1">Membrane</location>
        <topology evidence="1">Multi-pass membrane protein</topology>
    </subcellularLocation>
</comment>
<feature type="transmembrane region" description="Helical" evidence="10">
    <location>
        <begin position="292"/>
        <end position="311"/>
    </location>
</feature>
<keyword evidence="4" id="KW-0677">Repeat</keyword>
<organism evidence="13 14">
    <name type="scientific">Tolypocladium ophioglossoides (strain CBS 100239)</name>
    <name type="common">Snaketongue truffleclub</name>
    <name type="synonym">Elaphocordyceps ophioglossoides</name>
    <dbReference type="NCBI Taxonomy" id="1163406"/>
    <lineage>
        <taxon>Eukaryota</taxon>
        <taxon>Fungi</taxon>
        <taxon>Dikarya</taxon>
        <taxon>Ascomycota</taxon>
        <taxon>Pezizomycotina</taxon>
        <taxon>Sordariomycetes</taxon>
        <taxon>Hypocreomycetidae</taxon>
        <taxon>Hypocreales</taxon>
        <taxon>Ophiocordycipitaceae</taxon>
        <taxon>Tolypocladium</taxon>
    </lineage>
</organism>
<feature type="domain" description="ABC transmembrane type-1" evidence="12">
    <location>
        <begin position="292"/>
        <end position="594"/>
    </location>
</feature>
<dbReference type="CDD" id="cd18596">
    <property type="entry name" value="ABC_6TM_VMR1_D1_like"/>
    <property type="match status" value="1"/>
</dbReference>
<dbReference type="FunFam" id="3.40.50.300:FF:000838">
    <property type="entry name" value="ABC multidrug transporter (Eurofung)"/>
    <property type="match status" value="1"/>
</dbReference>